<dbReference type="EMBL" id="JAPTMU010000021">
    <property type="protein sequence ID" value="KAJ4925169.1"/>
    <property type="molecule type" value="Genomic_DNA"/>
</dbReference>
<proteinExistence type="predicted"/>
<evidence type="ECO:0000313" key="2">
    <source>
        <dbReference type="Proteomes" id="UP001219934"/>
    </source>
</evidence>
<sequence length="72" mass="8212">MMKRVDPGEYETQTVANTRVEISGEKHFREDKFGSTKEAFRGATPRGGEVKRSFSLSPRESQETFLSFVCHI</sequence>
<protein>
    <submittedName>
        <fullName evidence="1">Uncharacterized protein</fullName>
    </submittedName>
</protein>
<feature type="non-terminal residue" evidence="1">
    <location>
        <position position="1"/>
    </location>
</feature>
<keyword evidence="2" id="KW-1185">Reference proteome</keyword>
<dbReference type="AlphaFoldDB" id="A0AAD6F833"/>
<accession>A0AAD6F833</accession>
<reference evidence="1" key="1">
    <citation type="submission" date="2022-11" db="EMBL/GenBank/DDBJ databases">
        <title>Chromosome-level genome of Pogonophryne albipinna.</title>
        <authorList>
            <person name="Jo E."/>
        </authorList>
    </citation>
    <scope>NUCLEOTIDE SEQUENCE</scope>
    <source>
        <strain evidence="1">SGF0006</strain>
        <tissue evidence="1">Muscle</tissue>
    </source>
</reference>
<evidence type="ECO:0000313" key="1">
    <source>
        <dbReference type="EMBL" id="KAJ4925169.1"/>
    </source>
</evidence>
<name>A0AAD6F833_9TELE</name>
<dbReference type="Proteomes" id="UP001219934">
    <property type="component" value="Unassembled WGS sequence"/>
</dbReference>
<organism evidence="1 2">
    <name type="scientific">Pogonophryne albipinna</name>
    <dbReference type="NCBI Taxonomy" id="1090488"/>
    <lineage>
        <taxon>Eukaryota</taxon>
        <taxon>Metazoa</taxon>
        <taxon>Chordata</taxon>
        <taxon>Craniata</taxon>
        <taxon>Vertebrata</taxon>
        <taxon>Euteleostomi</taxon>
        <taxon>Actinopterygii</taxon>
        <taxon>Neopterygii</taxon>
        <taxon>Teleostei</taxon>
        <taxon>Neoteleostei</taxon>
        <taxon>Acanthomorphata</taxon>
        <taxon>Eupercaria</taxon>
        <taxon>Perciformes</taxon>
        <taxon>Notothenioidei</taxon>
        <taxon>Pogonophryne</taxon>
    </lineage>
</organism>
<comment type="caution">
    <text evidence="1">The sequence shown here is derived from an EMBL/GenBank/DDBJ whole genome shotgun (WGS) entry which is preliminary data.</text>
</comment>
<gene>
    <name evidence="1" type="ORF">JOQ06_017905</name>
</gene>